<organism evidence="5 6">
    <name type="scientific">Segniliparus rugosus (strain ATCC BAA-974 / DSM 45345 / CCUG 50838 / CIP 108380 / JCM 13579 / CDC 945)</name>
    <dbReference type="NCBI Taxonomy" id="679197"/>
    <lineage>
        <taxon>Bacteria</taxon>
        <taxon>Bacillati</taxon>
        <taxon>Actinomycetota</taxon>
        <taxon>Actinomycetes</taxon>
        <taxon>Mycobacteriales</taxon>
        <taxon>Segniliparaceae</taxon>
        <taxon>Segniliparus</taxon>
    </lineage>
</organism>
<evidence type="ECO:0000259" key="4">
    <source>
        <dbReference type="SMART" id="SM00998"/>
    </source>
</evidence>
<gene>
    <name evidence="5" type="ORF">HMPREF9336_02326</name>
</gene>
<keyword evidence="6" id="KW-1185">Reference proteome</keyword>
<dbReference type="PANTHER" id="PTHR43172:SF2">
    <property type="entry name" value="ADENYLOSUCCINATE LYASE C-TERMINAL DOMAIN-CONTAINING PROTEIN"/>
    <property type="match status" value="1"/>
</dbReference>
<dbReference type="GO" id="GO:0016853">
    <property type="term" value="F:isomerase activity"/>
    <property type="evidence" value="ECO:0007669"/>
    <property type="project" value="UniProtKB-KW"/>
</dbReference>
<dbReference type="eggNOG" id="COG0015">
    <property type="taxonomic scope" value="Bacteria"/>
</dbReference>
<dbReference type="InterPro" id="IPR000362">
    <property type="entry name" value="Fumarate_lyase_fam"/>
</dbReference>
<keyword evidence="3" id="KW-0175">Coiled coil</keyword>
<sequence>MAEQLDVGLLSPVRAGTAVEEATGDQAWLAAMLAAEAALVAAQADLGTVPQHVAETIAKAARAGGIDARTVALAARENANPVVALVAAFTAVVAEFDPMAADYVHRGSTSQDVFDTGAMLVAKRALELIREDIEDTLRHLEELAERHRDTPMAGRTLALQATPTTFGLKAAGWREILLQAASQIDELLEDGLPVSLGGAAGTMAGYLEYARIDGGHEIGQEELVAAFARRTGLAPARLPWHSLRGPIARIGQTLAFTAGALGKIAVDVLVLVRSEIGEVAEPSKEGRGASSAMPHKRNPVLATMIRSAALQLPALASVLQQALLSEDERAGGVWQSEWSALRDCLRLAGGAAATAAELARGLVVDESRMRRNLELGGAQLATERLAARLAPSLGKARAKTFVTKLSGEAAATGTPLVLLAAERCDLEYTEVAALLDPTTYLGAASDLVVRAIS</sequence>
<dbReference type="Gene3D" id="1.20.200.10">
    <property type="entry name" value="Fumarase/aspartase (Central domain)"/>
    <property type="match status" value="1"/>
</dbReference>
<dbReference type="InterPro" id="IPR008948">
    <property type="entry name" value="L-Aspartase-like"/>
</dbReference>
<dbReference type="Proteomes" id="UP000004816">
    <property type="component" value="Unassembled WGS sequence"/>
</dbReference>
<dbReference type="AlphaFoldDB" id="E5XS54"/>
<dbReference type="Pfam" id="PF00206">
    <property type="entry name" value="Lyase_1"/>
    <property type="match status" value="1"/>
</dbReference>
<accession>E5XS54</accession>
<dbReference type="OrthoDB" id="9768878at2"/>
<dbReference type="STRING" id="679197.HMPREF9336_02326"/>
<evidence type="ECO:0000313" key="5">
    <source>
        <dbReference type="EMBL" id="EFV12839.2"/>
    </source>
</evidence>
<dbReference type="GO" id="GO:0016829">
    <property type="term" value="F:lyase activity"/>
    <property type="evidence" value="ECO:0007669"/>
    <property type="project" value="UniProtKB-KW"/>
</dbReference>
<comment type="similarity">
    <text evidence="2">Belongs to the class-II fumarase/aspartase family.</text>
</comment>
<dbReference type="InterPro" id="IPR019468">
    <property type="entry name" value="AdenyloSucc_lyase_C"/>
</dbReference>
<dbReference type="EMBL" id="ACZI02000002">
    <property type="protein sequence ID" value="EFV12839.2"/>
    <property type="molecule type" value="Genomic_DNA"/>
</dbReference>
<dbReference type="InterPro" id="IPR022761">
    <property type="entry name" value="Fumarate_lyase_N"/>
</dbReference>
<keyword evidence="1" id="KW-0456">Lyase</keyword>
<dbReference type="SMART" id="SM00998">
    <property type="entry name" value="ADSL_C"/>
    <property type="match status" value="1"/>
</dbReference>
<dbReference type="PRINTS" id="PR00149">
    <property type="entry name" value="FUMRATELYASE"/>
</dbReference>
<dbReference type="PANTHER" id="PTHR43172">
    <property type="entry name" value="ADENYLOSUCCINATE LYASE"/>
    <property type="match status" value="1"/>
</dbReference>
<dbReference type="SUPFAM" id="SSF48557">
    <property type="entry name" value="L-aspartase-like"/>
    <property type="match status" value="1"/>
</dbReference>
<protein>
    <submittedName>
        <fullName evidence="5">3-carboxy-cis,cis-muconate cycloisomerase</fullName>
    </submittedName>
</protein>
<dbReference type="RefSeq" id="WP_021030303.1">
    <property type="nucleotide sequence ID" value="NZ_KI391953.1"/>
</dbReference>
<feature type="coiled-coil region" evidence="3">
    <location>
        <begin position="123"/>
        <end position="150"/>
    </location>
</feature>
<proteinExistence type="inferred from homology"/>
<evidence type="ECO:0000313" key="6">
    <source>
        <dbReference type="Proteomes" id="UP000004816"/>
    </source>
</evidence>
<comment type="caution">
    <text evidence="5">The sequence shown here is derived from an EMBL/GenBank/DDBJ whole genome shotgun (WGS) entry which is preliminary data.</text>
</comment>
<evidence type="ECO:0000256" key="2">
    <source>
        <dbReference type="ARBA" id="ARBA00034772"/>
    </source>
</evidence>
<dbReference type="Gene3D" id="1.10.275.10">
    <property type="entry name" value="Fumarase/aspartase (N-terminal domain)"/>
    <property type="match status" value="1"/>
</dbReference>
<dbReference type="InterPro" id="IPR024083">
    <property type="entry name" value="Fumarase/histidase_N"/>
</dbReference>
<evidence type="ECO:0000256" key="3">
    <source>
        <dbReference type="SAM" id="Coils"/>
    </source>
</evidence>
<dbReference type="Gene3D" id="1.10.40.30">
    <property type="entry name" value="Fumarase/aspartase (C-terminal domain)"/>
    <property type="match status" value="1"/>
</dbReference>
<name>E5XS54_SEGRC</name>
<dbReference type="HOGENOM" id="CLU_030949_3_3_11"/>
<feature type="domain" description="Adenylosuccinate lyase C-terminal" evidence="4">
    <location>
        <begin position="377"/>
        <end position="452"/>
    </location>
</feature>
<evidence type="ECO:0000256" key="1">
    <source>
        <dbReference type="ARBA" id="ARBA00023239"/>
    </source>
</evidence>
<reference evidence="5 6" key="1">
    <citation type="journal article" date="2011" name="Stand. Genomic Sci.">
        <title>High quality draft genome sequence of Segniliparus rugosus CDC 945(T)= (ATCC BAA-974(T)).</title>
        <authorList>
            <person name="Earl A.M."/>
            <person name="Desjardins C.A."/>
            <person name="Fitzgerald M.G."/>
            <person name="Arachchi H.M."/>
            <person name="Zeng Q."/>
            <person name="Mehta T."/>
            <person name="Griggs A."/>
            <person name="Birren B.W."/>
            <person name="Toney N.C."/>
            <person name="Carr J."/>
            <person name="Posey J."/>
            <person name="Butler W.R."/>
        </authorList>
    </citation>
    <scope>NUCLEOTIDE SEQUENCE [LARGE SCALE GENOMIC DNA]</scope>
    <source>
        <strain evidence="6">ATCC BAA-974 / DSM 45345 / CCUG 50838 / CIP 108380 / JCM 13579 / CDC 945</strain>
    </source>
</reference>